<dbReference type="SMART" id="SM00471">
    <property type="entry name" value="HDc"/>
    <property type="match status" value="1"/>
</dbReference>
<feature type="non-terminal residue" evidence="4">
    <location>
        <position position="1"/>
    </location>
</feature>
<comment type="caution">
    <text evidence="4">The sequence shown here is derived from an EMBL/GenBank/DDBJ whole genome shotgun (WGS) entry which is preliminary data.</text>
</comment>
<feature type="transmembrane region" description="Helical" evidence="2">
    <location>
        <begin position="40"/>
        <end position="61"/>
    </location>
</feature>
<gene>
    <name evidence="4" type="ORF">S12H4_29928</name>
</gene>
<sequence length="280" mass="30535">RTRMKLLEVSALAAVMVFITALALGFLGSEPKVGNIFRNAGFHAVAALLAGLLIQSLLPLIEKIFHIATSMTLLDYSDANQPLLKKLAMEAPGTFSHSLLIGSVAEAAAEAIGGNGLLCRVGAYYHDIGKINKPGYFVENEMGSTSRHLELSPAMSQLIIVGHVKDGIEMAKEYGIPAVLRQFIETHHGTTLVEYFYDEAKKKHDEKQPPPSESEFRYTGPKPRTKEAAIVMLADTVEGAARSLTEVTPTKVEAVVHNMAMKRLQDGQFDECDLSLRELS</sequence>
<accession>X1V7I0</accession>
<dbReference type="NCBIfam" id="TIGR00277">
    <property type="entry name" value="HDIG"/>
    <property type="match status" value="1"/>
</dbReference>
<dbReference type="Gene3D" id="1.10.3210.10">
    <property type="entry name" value="Hypothetical protein af1432"/>
    <property type="match status" value="1"/>
</dbReference>
<feature type="non-terminal residue" evidence="4">
    <location>
        <position position="280"/>
    </location>
</feature>
<dbReference type="InterPro" id="IPR052722">
    <property type="entry name" value="PgpH_phosphodiesterase"/>
</dbReference>
<keyword evidence="2" id="KW-1133">Transmembrane helix</keyword>
<feature type="domain" description="HD/PDEase" evidence="3">
    <location>
        <begin position="90"/>
        <end position="249"/>
    </location>
</feature>
<feature type="region of interest" description="Disordered" evidence="1">
    <location>
        <begin position="202"/>
        <end position="221"/>
    </location>
</feature>
<evidence type="ECO:0000256" key="1">
    <source>
        <dbReference type="SAM" id="MobiDB-lite"/>
    </source>
</evidence>
<evidence type="ECO:0000256" key="2">
    <source>
        <dbReference type="SAM" id="Phobius"/>
    </source>
</evidence>
<dbReference type="Pfam" id="PF07698">
    <property type="entry name" value="7TM-7TMR_HD"/>
    <property type="match status" value="1"/>
</dbReference>
<keyword evidence="2" id="KW-0472">Membrane</keyword>
<dbReference type="InterPro" id="IPR006675">
    <property type="entry name" value="HDIG_dom"/>
</dbReference>
<keyword evidence="2" id="KW-0812">Transmembrane</keyword>
<feature type="transmembrane region" description="Helical" evidence="2">
    <location>
        <begin position="7"/>
        <end position="28"/>
    </location>
</feature>
<name>X1V7I0_9ZZZZ</name>
<dbReference type="SUPFAM" id="SSF109604">
    <property type="entry name" value="HD-domain/PDEase-like"/>
    <property type="match status" value="1"/>
</dbReference>
<organism evidence="4">
    <name type="scientific">marine sediment metagenome</name>
    <dbReference type="NCBI Taxonomy" id="412755"/>
    <lineage>
        <taxon>unclassified sequences</taxon>
        <taxon>metagenomes</taxon>
        <taxon>ecological metagenomes</taxon>
    </lineage>
</organism>
<reference evidence="4" key="1">
    <citation type="journal article" date="2014" name="Front. Microbiol.">
        <title>High frequency of phylogenetically diverse reductive dehalogenase-homologous genes in deep subseafloor sedimentary metagenomes.</title>
        <authorList>
            <person name="Kawai M."/>
            <person name="Futagami T."/>
            <person name="Toyoda A."/>
            <person name="Takaki Y."/>
            <person name="Nishi S."/>
            <person name="Hori S."/>
            <person name="Arai W."/>
            <person name="Tsubouchi T."/>
            <person name="Morono Y."/>
            <person name="Uchiyama I."/>
            <person name="Ito T."/>
            <person name="Fujiyama A."/>
            <person name="Inagaki F."/>
            <person name="Takami H."/>
        </authorList>
    </citation>
    <scope>NUCLEOTIDE SEQUENCE</scope>
    <source>
        <strain evidence="4">Expedition CK06-06</strain>
    </source>
</reference>
<dbReference type="CDD" id="cd00077">
    <property type="entry name" value="HDc"/>
    <property type="match status" value="1"/>
</dbReference>
<dbReference type="PANTHER" id="PTHR36442">
    <property type="entry name" value="CYCLIC-DI-AMP PHOSPHODIESTERASE PGPH"/>
    <property type="match status" value="1"/>
</dbReference>
<dbReference type="InterPro" id="IPR003607">
    <property type="entry name" value="HD/PDEase_dom"/>
</dbReference>
<dbReference type="AlphaFoldDB" id="X1V7I0"/>
<dbReference type="InterPro" id="IPR011621">
    <property type="entry name" value="Metal-dep_PHydrolase_7TM_intra"/>
</dbReference>
<proteinExistence type="predicted"/>
<dbReference type="InterPro" id="IPR006674">
    <property type="entry name" value="HD_domain"/>
</dbReference>
<dbReference type="PANTHER" id="PTHR36442:SF1">
    <property type="entry name" value="CYCLIC-DI-AMP PHOSPHODIESTERASE PGPH"/>
    <property type="match status" value="1"/>
</dbReference>
<evidence type="ECO:0000259" key="3">
    <source>
        <dbReference type="SMART" id="SM00471"/>
    </source>
</evidence>
<dbReference type="EMBL" id="BARW01017303">
    <property type="protein sequence ID" value="GAJ00950.1"/>
    <property type="molecule type" value="Genomic_DNA"/>
</dbReference>
<protein>
    <recommendedName>
        <fullName evidence="3">HD/PDEase domain-containing protein</fullName>
    </recommendedName>
</protein>
<dbReference type="Pfam" id="PF01966">
    <property type="entry name" value="HD"/>
    <property type="match status" value="1"/>
</dbReference>
<evidence type="ECO:0000313" key="4">
    <source>
        <dbReference type="EMBL" id="GAJ00950.1"/>
    </source>
</evidence>